<evidence type="ECO:0000313" key="2">
    <source>
        <dbReference type="EMBL" id="GGE05290.1"/>
    </source>
</evidence>
<accession>A0A916ZN14</accession>
<dbReference type="Proteomes" id="UP000599688">
    <property type="component" value="Unassembled WGS sequence"/>
</dbReference>
<keyword evidence="1" id="KW-0732">Signal</keyword>
<evidence type="ECO:0000256" key="1">
    <source>
        <dbReference type="SAM" id="SignalP"/>
    </source>
</evidence>
<evidence type="ECO:0000313" key="3">
    <source>
        <dbReference type="Proteomes" id="UP000599688"/>
    </source>
</evidence>
<comment type="caution">
    <text evidence="2">The sequence shown here is derived from an EMBL/GenBank/DDBJ whole genome shotgun (WGS) entry which is preliminary data.</text>
</comment>
<dbReference type="PROSITE" id="PS51257">
    <property type="entry name" value="PROKAR_LIPOPROTEIN"/>
    <property type="match status" value="1"/>
</dbReference>
<keyword evidence="3" id="KW-1185">Reference proteome</keyword>
<organism evidence="2 3">
    <name type="scientific">Psychroflexus salis</name>
    <dbReference type="NCBI Taxonomy" id="1526574"/>
    <lineage>
        <taxon>Bacteria</taxon>
        <taxon>Pseudomonadati</taxon>
        <taxon>Bacteroidota</taxon>
        <taxon>Flavobacteriia</taxon>
        <taxon>Flavobacteriales</taxon>
        <taxon>Flavobacteriaceae</taxon>
        <taxon>Psychroflexus</taxon>
    </lineage>
</organism>
<dbReference type="EMBL" id="BMGL01000002">
    <property type="protein sequence ID" value="GGE05290.1"/>
    <property type="molecule type" value="Genomic_DNA"/>
</dbReference>
<proteinExistence type="predicted"/>
<protein>
    <recommendedName>
        <fullName evidence="4">DUF4382 domain-containing protein</fullName>
    </recommendedName>
</protein>
<evidence type="ECO:0008006" key="4">
    <source>
        <dbReference type="Google" id="ProtNLM"/>
    </source>
</evidence>
<gene>
    <name evidence="2" type="ORF">GCM10010831_03710</name>
</gene>
<feature type="signal peptide" evidence="1">
    <location>
        <begin position="1"/>
        <end position="22"/>
    </location>
</feature>
<dbReference type="AlphaFoldDB" id="A0A916ZN14"/>
<name>A0A916ZN14_9FLAO</name>
<reference evidence="2 3" key="1">
    <citation type="journal article" date="2014" name="Int. J. Syst. Evol. Microbiol.">
        <title>Complete genome sequence of Corynebacterium casei LMG S-19264T (=DSM 44701T), isolated from a smear-ripened cheese.</title>
        <authorList>
            <consortium name="US DOE Joint Genome Institute (JGI-PGF)"/>
            <person name="Walter F."/>
            <person name="Albersmeier A."/>
            <person name="Kalinowski J."/>
            <person name="Ruckert C."/>
        </authorList>
    </citation>
    <scope>NUCLEOTIDE SEQUENCE [LARGE SCALE GENOMIC DNA]</scope>
    <source>
        <strain evidence="2 3">CGMCC 1.12925</strain>
    </source>
</reference>
<feature type="chain" id="PRO_5037472099" description="DUF4382 domain-containing protein" evidence="1">
    <location>
        <begin position="23"/>
        <end position="181"/>
    </location>
</feature>
<sequence length="181" mass="19710">MIKMKKFLVSIGLLVLLSSCSGDDSSSSGNLNTVSIEVTGDFEAEKLGIADFGLIDIGSTNSWELNMSDINPQTFNLRFVLNSVNQAIQRPTPGTYEIGFETNSNSVFTAFYIDVPNGNLSESKEYTTLNENYGGTLTIDSSDNDVVTGSFEFTAAHVDEDFNVIGEINVVGEFEALRNNF</sequence>